<dbReference type="InterPro" id="IPR035965">
    <property type="entry name" value="PAS-like_dom_sf"/>
</dbReference>
<dbReference type="InterPro" id="IPR000014">
    <property type="entry name" value="PAS"/>
</dbReference>
<evidence type="ECO:0000256" key="4">
    <source>
        <dbReference type="ARBA" id="ARBA00023125"/>
    </source>
</evidence>
<dbReference type="PROSITE" id="PS00676">
    <property type="entry name" value="SIGMA54_INTERACT_2"/>
    <property type="match status" value="1"/>
</dbReference>
<dbReference type="Pfam" id="PF00158">
    <property type="entry name" value="Sigma54_activat"/>
    <property type="match status" value="1"/>
</dbReference>
<dbReference type="GO" id="GO:0043565">
    <property type="term" value="F:sequence-specific DNA binding"/>
    <property type="evidence" value="ECO:0007669"/>
    <property type="project" value="InterPro"/>
</dbReference>
<dbReference type="SUPFAM" id="SSF55785">
    <property type="entry name" value="PYP-like sensor domain (PAS domain)"/>
    <property type="match status" value="1"/>
</dbReference>
<evidence type="ECO:0000256" key="3">
    <source>
        <dbReference type="ARBA" id="ARBA00023015"/>
    </source>
</evidence>
<dbReference type="InterPro" id="IPR002078">
    <property type="entry name" value="Sigma_54_int"/>
</dbReference>
<keyword evidence="3" id="KW-0805">Transcription regulation</keyword>
<protein>
    <submittedName>
        <fullName evidence="7">Transcriptional regulator containing PAS, AAA-type ATPase, and DNA-binding Fis domains</fullName>
    </submittedName>
</protein>
<keyword evidence="4 7" id="KW-0238">DNA-binding</keyword>
<evidence type="ECO:0000256" key="5">
    <source>
        <dbReference type="ARBA" id="ARBA00023163"/>
    </source>
</evidence>
<dbReference type="InterPro" id="IPR002197">
    <property type="entry name" value="HTH_Fis"/>
</dbReference>
<dbReference type="PANTHER" id="PTHR32071:SF99">
    <property type="entry name" value="TRANSCRIPTIONAL REGULATORY PROTEIN"/>
    <property type="match status" value="1"/>
</dbReference>
<dbReference type="PROSITE" id="PS50045">
    <property type="entry name" value="SIGMA54_INTERACT_4"/>
    <property type="match status" value="1"/>
</dbReference>
<dbReference type="PANTHER" id="PTHR32071">
    <property type="entry name" value="TRANSCRIPTIONAL REGULATORY PROTEIN"/>
    <property type="match status" value="1"/>
</dbReference>
<feature type="domain" description="Sigma-54 factor interaction" evidence="6">
    <location>
        <begin position="160"/>
        <end position="390"/>
    </location>
</feature>
<dbReference type="SUPFAM" id="SSF52540">
    <property type="entry name" value="P-loop containing nucleoside triphosphate hydrolases"/>
    <property type="match status" value="1"/>
</dbReference>
<dbReference type="PROSITE" id="PS00688">
    <property type="entry name" value="SIGMA54_INTERACT_3"/>
    <property type="match status" value="1"/>
</dbReference>
<dbReference type="Gene3D" id="1.10.8.60">
    <property type="match status" value="1"/>
</dbReference>
<sequence length="471" mass="51792">MDLTELFTQNPDGLKHLATPALLQRLDDICEGTIAVDARARIVWINKKYLHMLGYSDPQALLGHDIEEFIPHSLLRQVVNTGEPILLDLMAFGSETFVVSRLPLTDRAGKIIGAVGFCLYEKLHHLKPLLSKFSRLQQELAETRRQLGENRRPRYTLASYVGNSPASLEVKRQARRAAQLDTTVLLLGETGTGKELLAQAIHASSDRASQSFIAVNAAAIPESLLEAEFFGVAPGAYTGADKRGREGKFKLAHGGTLFLDEVGDMPLQIQAKLLRVLQEQEIEPLGANKVIKVDVRIIAATSIALQESVARGRFRSDLYYRLNVLSITLPPLRDRSSDLEALCDSALEQINERTGMPRREITQSALQRLAAYDWPGNVRELRNVLEKAVLHSDSKRLVAEDFATILPQATTQLQALAHAVLPLSQAVAEAERKAIVAALRAAGGKKTAAAQLLGISRATLYEKLAQLKLQD</sequence>
<dbReference type="RefSeq" id="WP_093552717.1">
    <property type="nucleotide sequence ID" value="NZ_FPBO01000001.1"/>
</dbReference>
<dbReference type="Gene3D" id="3.30.450.20">
    <property type="entry name" value="PAS domain"/>
    <property type="match status" value="1"/>
</dbReference>
<gene>
    <name evidence="7" type="ORF">SAMN05216552_1001293</name>
</gene>
<dbReference type="Gene3D" id="3.40.50.300">
    <property type="entry name" value="P-loop containing nucleotide triphosphate hydrolases"/>
    <property type="match status" value="1"/>
</dbReference>
<dbReference type="CDD" id="cd00009">
    <property type="entry name" value="AAA"/>
    <property type="match status" value="1"/>
</dbReference>
<dbReference type="Gene3D" id="1.10.10.60">
    <property type="entry name" value="Homeodomain-like"/>
    <property type="match status" value="1"/>
</dbReference>
<dbReference type="InterPro" id="IPR058031">
    <property type="entry name" value="AAA_lid_NorR"/>
</dbReference>
<dbReference type="PRINTS" id="PR01590">
    <property type="entry name" value="HTHFIS"/>
</dbReference>
<dbReference type="InterPro" id="IPR025662">
    <property type="entry name" value="Sigma_54_int_dom_ATP-bd_1"/>
</dbReference>
<reference evidence="8" key="1">
    <citation type="submission" date="2016-10" db="EMBL/GenBank/DDBJ databases">
        <authorList>
            <person name="Varghese N."/>
            <person name="Submissions S."/>
        </authorList>
    </citation>
    <scope>NUCLEOTIDE SEQUENCE [LARGE SCALE GENOMIC DNA]</scope>
    <source>
        <strain evidence="8">CGMCC 1.11014</strain>
    </source>
</reference>
<evidence type="ECO:0000313" key="8">
    <source>
        <dbReference type="Proteomes" id="UP000199391"/>
    </source>
</evidence>
<organism evidence="7 8">
    <name type="scientific">Pseudoduganella namucuonensis</name>
    <dbReference type="NCBI Taxonomy" id="1035707"/>
    <lineage>
        <taxon>Bacteria</taxon>
        <taxon>Pseudomonadati</taxon>
        <taxon>Pseudomonadota</taxon>
        <taxon>Betaproteobacteria</taxon>
        <taxon>Burkholderiales</taxon>
        <taxon>Oxalobacteraceae</taxon>
        <taxon>Telluria group</taxon>
        <taxon>Pseudoduganella</taxon>
    </lineage>
</organism>
<dbReference type="PROSITE" id="PS00675">
    <property type="entry name" value="SIGMA54_INTERACT_1"/>
    <property type="match status" value="1"/>
</dbReference>
<dbReference type="Pfam" id="PF25601">
    <property type="entry name" value="AAA_lid_14"/>
    <property type="match status" value="1"/>
</dbReference>
<dbReference type="InterPro" id="IPR027417">
    <property type="entry name" value="P-loop_NTPase"/>
</dbReference>
<dbReference type="InterPro" id="IPR025944">
    <property type="entry name" value="Sigma_54_int_dom_CS"/>
</dbReference>
<dbReference type="SMART" id="SM00382">
    <property type="entry name" value="AAA"/>
    <property type="match status" value="1"/>
</dbReference>
<dbReference type="SUPFAM" id="SSF46689">
    <property type="entry name" value="Homeodomain-like"/>
    <property type="match status" value="1"/>
</dbReference>
<dbReference type="InterPro" id="IPR013767">
    <property type="entry name" value="PAS_fold"/>
</dbReference>
<proteinExistence type="predicted"/>
<name>A0A1I7F0K8_9BURK</name>
<dbReference type="InterPro" id="IPR025943">
    <property type="entry name" value="Sigma_54_int_dom_ATP-bd_2"/>
</dbReference>
<keyword evidence="1" id="KW-0547">Nucleotide-binding</keyword>
<evidence type="ECO:0000313" key="7">
    <source>
        <dbReference type="EMBL" id="SFU29697.1"/>
    </source>
</evidence>
<dbReference type="Pfam" id="PF02954">
    <property type="entry name" value="HTH_8"/>
    <property type="match status" value="1"/>
</dbReference>
<dbReference type="CDD" id="cd00130">
    <property type="entry name" value="PAS"/>
    <property type="match status" value="1"/>
</dbReference>
<dbReference type="GO" id="GO:0006355">
    <property type="term" value="P:regulation of DNA-templated transcription"/>
    <property type="evidence" value="ECO:0007669"/>
    <property type="project" value="InterPro"/>
</dbReference>
<dbReference type="Pfam" id="PF00989">
    <property type="entry name" value="PAS"/>
    <property type="match status" value="1"/>
</dbReference>
<dbReference type="Proteomes" id="UP000199391">
    <property type="component" value="Unassembled WGS sequence"/>
</dbReference>
<dbReference type="STRING" id="1035707.SAMN05216552_1001293"/>
<dbReference type="EMBL" id="FPBO01000001">
    <property type="protein sequence ID" value="SFU29697.1"/>
    <property type="molecule type" value="Genomic_DNA"/>
</dbReference>
<evidence type="ECO:0000256" key="1">
    <source>
        <dbReference type="ARBA" id="ARBA00022741"/>
    </source>
</evidence>
<dbReference type="InterPro" id="IPR009057">
    <property type="entry name" value="Homeodomain-like_sf"/>
</dbReference>
<evidence type="ECO:0000259" key="6">
    <source>
        <dbReference type="PROSITE" id="PS50045"/>
    </source>
</evidence>
<dbReference type="InterPro" id="IPR003593">
    <property type="entry name" value="AAA+_ATPase"/>
</dbReference>
<accession>A0A1I7F0K8</accession>
<evidence type="ECO:0000256" key="2">
    <source>
        <dbReference type="ARBA" id="ARBA00022840"/>
    </source>
</evidence>
<dbReference type="FunFam" id="3.40.50.300:FF:000006">
    <property type="entry name" value="DNA-binding transcriptional regulator NtrC"/>
    <property type="match status" value="1"/>
</dbReference>
<dbReference type="AlphaFoldDB" id="A0A1I7F0K8"/>
<keyword evidence="2" id="KW-0067">ATP-binding</keyword>
<dbReference type="OrthoDB" id="9761705at2"/>
<keyword evidence="5" id="KW-0804">Transcription</keyword>
<keyword evidence="8" id="KW-1185">Reference proteome</keyword>
<dbReference type="GO" id="GO:0005524">
    <property type="term" value="F:ATP binding"/>
    <property type="evidence" value="ECO:0007669"/>
    <property type="project" value="UniProtKB-KW"/>
</dbReference>